<dbReference type="Proteomes" id="UP000237662">
    <property type="component" value="Unassembled WGS sequence"/>
</dbReference>
<proteinExistence type="predicted"/>
<keyword evidence="3" id="KW-1185">Reference proteome</keyword>
<evidence type="ECO:0000313" key="2">
    <source>
        <dbReference type="EMBL" id="PPK88356.1"/>
    </source>
</evidence>
<comment type="caution">
    <text evidence="2">The sequence shown here is derived from an EMBL/GenBank/DDBJ whole genome shotgun (WGS) entry which is preliminary data.</text>
</comment>
<organism evidence="2 3">
    <name type="scientific">Neolewinella xylanilytica</name>
    <dbReference type="NCBI Taxonomy" id="1514080"/>
    <lineage>
        <taxon>Bacteria</taxon>
        <taxon>Pseudomonadati</taxon>
        <taxon>Bacteroidota</taxon>
        <taxon>Saprospiria</taxon>
        <taxon>Saprospirales</taxon>
        <taxon>Lewinellaceae</taxon>
        <taxon>Neolewinella</taxon>
    </lineage>
</organism>
<dbReference type="AlphaFoldDB" id="A0A2S6IA39"/>
<name>A0A2S6IA39_9BACT</name>
<gene>
    <name evidence="2" type="ORF">CLV84_1323</name>
</gene>
<dbReference type="EMBL" id="PTJC01000005">
    <property type="protein sequence ID" value="PPK88356.1"/>
    <property type="molecule type" value="Genomic_DNA"/>
</dbReference>
<evidence type="ECO:0000256" key="1">
    <source>
        <dbReference type="SAM" id="MobiDB-lite"/>
    </source>
</evidence>
<evidence type="ECO:0000313" key="3">
    <source>
        <dbReference type="Proteomes" id="UP000237662"/>
    </source>
</evidence>
<feature type="region of interest" description="Disordered" evidence="1">
    <location>
        <begin position="443"/>
        <end position="462"/>
    </location>
</feature>
<dbReference type="RefSeq" id="WP_146088738.1">
    <property type="nucleotide sequence ID" value="NZ_PTJC01000005.1"/>
</dbReference>
<accession>A0A2S6IA39</accession>
<dbReference type="SUPFAM" id="SSF50956">
    <property type="entry name" value="Thermostable phytase (3-phytase)"/>
    <property type="match status" value="1"/>
</dbReference>
<protein>
    <submittedName>
        <fullName evidence="2">Uncharacterized protein</fullName>
    </submittedName>
</protein>
<reference evidence="2 3" key="1">
    <citation type="submission" date="2018-02" db="EMBL/GenBank/DDBJ databases">
        <title>Genomic Encyclopedia of Archaeal and Bacterial Type Strains, Phase II (KMG-II): from individual species to whole genera.</title>
        <authorList>
            <person name="Goeker M."/>
        </authorList>
    </citation>
    <scope>NUCLEOTIDE SEQUENCE [LARGE SCALE GENOMIC DNA]</scope>
    <source>
        <strain evidence="2 3">DSM 29526</strain>
    </source>
</reference>
<sequence>MSKTRLYSFFLMSVVTTCVWGQTMAPLQELRKGYQISSLDAVGNQLYFVSEKCDLFFSYDLIWKQLSTYPLDHPEKQAEVEGVAVYGSTLFYVTESSADGNQSKVWVKQIGSKDVAIELSLPDDPDLTNDGSQNLGLEGIEVSSSGKLLYLVRERNGEGNAELYVYNINYEGDTLSLSPIDGVTNPYTIQLGAGERITGLDLPGEENILYLLHTKKGVTYHADKLPLDDKGLPLDIKIAAAALESIDFTKSTNALPPSVSSNLEGIASTSGQQLYLTSDNVQGTGNCSQLSTSRTLLALAKTDGTLLDLTNPGRLPESTACDLLFPDPLPGALSLSTTPVKRDTCCSRGDKNKEINHSNFPRVHFDFTCLCTITIPKDIKRGEFYQVVIDNVNLNAYDIVLNATDTVRSRALQFPGFGALDPTKLAGLITALPGIEILIPTVSDGSGNNNKGRQPLLGSQTQSSNKINEINRLVESLGDYDRRFRTYLTRLTQLNQKLLALESRYRLYMTTNQTSLNGAGGTLDLEQEFHQFLTVSVQLSRLKCQVDEELGKLSGILASPTNVELLANPQLKEVKAYAGEVKAAYSGLSDLIGKAIDRIKPDRVAELLRSATTLSSTGTYVSLPIQMNGEEAKVDIQFLPKDSFSNLQKFVLPTVRFPENPFYWSVGSSMYYAKFEPERIGVTGVRQNDTSTVYTAQELDPLNGEIGAALLIRGGKRFSSDEHPKLASLGAGWHVAAGTGLSLGEVVRPRGMLGIGLTFGHDHSLAVDAGLIVGYSTVVSDAIDLDQDFSEPPNVLQNNLQSKIFLSIGYAYRF</sequence>
<dbReference type="OrthoDB" id="1440702at2"/>